<dbReference type="GO" id="GO:0005876">
    <property type="term" value="C:spindle microtubule"/>
    <property type="evidence" value="ECO:0007669"/>
    <property type="project" value="TreeGrafter"/>
</dbReference>
<protein>
    <submittedName>
        <fullName evidence="2">Regulator of microtubule dynamics protein 1</fullName>
    </submittedName>
</protein>
<reference evidence="2" key="1">
    <citation type="submission" date="2017-02" db="UniProtKB">
        <authorList>
            <consortium name="WormBaseParasite"/>
        </authorList>
    </citation>
    <scope>IDENTIFICATION</scope>
</reference>
<proteinExistence type="predicted"/>
<organism evidence="1 2">
    <name type="scientific">Syphacia muris</name>
    <dbReference type="NCBI Taxonomy" id="451379"/>
    <lineage>
        <taxon>Eukaryota</taxon>
        <taxon>Metazoa</taxon>
        <taxon>Ecdysozoa</taxon>
        <taxon>Nematoda</taxon>
        <taxon>Chromadorea</taxon>
        <taxon>Rhabditida</taxon>
        <taxon>Spirurina</taxon>
        <taxon>Oxyuridomorpha</taxon>
        <taxon>Oxyuroidea</taxon>
        <taxon>Oxyuridae</taxon>
        <taxon>Syphacia</taxon>
    </lineage>
</organism>
<accession>A0A0N5B138</accession>
<dbReference type="GO" id="GO:0005739">
    <property type="term" value="C:mitochondrion"/>
    <property type="evidence" value="ECO:0007669"/>
    <property type="project" value="TreeGrafter"/>
</dbReference>
<dbReference type="GO" id="GO:0097431">
    <property type="term" value="C:mitotic spindle pole"/>
    <property type="evidence" value="ECO:0007669"/>
    <property type="project" value="TreeGrafter"/>
</dbReference>
<dbReference type="PANTHER" id="PTHR16056:SF20">
    <property type="entry name" value="C2H2-TYPE DOMAIN-CONTAINING PROTEIN-RELATED"/>
    <property type="match status" value="1"/>
</dbReference>
<dbReference type="GO" id="GO:0008017">
    <property type="term" value="F:microtubule binding"/>
    <property type="evidence" value="ECO:0007669"/>
    <property type="project" value="TreeGrafter"/>
</dbReference>
<dbReference type="InterPro" id="IPR049039">
    <property type="entry name" value="RMD1-3_a_helical_rpt"/>
</dbReference>
<keyword evidence="1" id="KW-1185">Reference proteome</keyword>
<dbReference type="WBParaSite" id="SMUV_0001099001-mRNA-1">
    <property type="protein sequence ID" value="SMUV_0001099001-mRNA-1"/>
    <property type="gene ID" value="SMUV_0001099001"/>
</dbReference>
<dbReference type="AlphaFoldDB" id="A0A0N5B138"/>
<dbReference type="SUPFAM" id="SSF48452">
    <property type="entry name" value="TPR-like"/>
    <property type="match status" value="1"/>
</dbReference>
<dbReference type="InterPro" id="IPR011990">
    <property type="entry name" value="TPR-like_helical_dom_sf"/>
</dbReference>
<evidence type="ECO:0000313" key="2">
    <source>
        <dbReference type="WBParaSite" id="SMUV_0001099001-mRNA-1"/>
    </source>
</evidence>
<dbReference type="PANTHER" id="PTHR16056">
    <property type="entry name" value="REGULATOR OF MICROTUBULE DYNAMICS PROTEIN"/>
    <property type="match status" value="1"/>
</dbReference>
<dbReference type="STRING" id="451379.A0A0N5B138"/>
<dbReference type="Pfam" id="PF21033">
    <property type="entry name" value="RMD1-3"/>
    <property type="match status" value="1"/>
</dbReference>
<evidence type="ECO:0000313" key="1">
    <source>
        <dbReference type="Proteomes" id="UP000046393"/>
    </source>
</evidence>
<sequence length="215" mass="25103">MYKKWQELSKSDPSLLDDIEFLWRFAKACMYWGNSMPKKEPKRKDLIYEGLSYATKAYGMNRDHFEALRWTAVLCGATTDYLGIKERINTAKQFKAYLDLALEKEPSEHVLLHLRGRFSYEMASLSWVEKKVCSTIFAKVPERTYDDALTDFLAADKFSPNHWPENKLYIARCYCKKKEKKPAEDYLKEVENGDKIDDAVKEGIQDVQGMIVKIK</sequence>
<dbReference type="Gene3D" id="1.25.40.10">
    <property type="entry name" value="Tetratricopeptide repeat domain"/>
    <property type="match status" value="1"/>
</dbReference>
<dbReference type="Proteomes" id="UP000046393">
    <property type="component" value="Unplaced"/>
</dbReference>
<name>A0A0N5B138_9BILA</name>